<dbReference type="Proteomes" id="UP000571554">
    <property type="component" value="Unassembled WGS sequence"/>
</dbReference>
<comment type="caution">
    <text evidence="2">The sequence shown here is derived from an EMBL/GenBank/DDBJ whole genome shotgun (WGS) entry which is preliminary data.</text>
</comment>
<feature type="compositionally biased region" description="Low complexity" evidence="1">
    <location>
        <begin position="31"/>
        <end position="53"/>
    </location>
</feature>
<protein>
    <submittedName>
        <fullName evidence="2">Uncharacterized protein</fullName>
    </submittedName>
</protein>
<accession>A0A7W9U2M1</accession>
<reference evidence="2 3" key="1">
    <citation type="submission" date="2020-08" db="EMBL/GenBank/DDBJ databases">
        <title>Above-ground endophytic microbial communities from plants in different locations in the United States.</title>
        <authorList>
            <person name="Frank C."/>
        </authorList>
    </citation>
    <scope>NUCLEOTIDE SEQUENCE [LARGE SCALE GENOMIC DNA]</scope>
    <source>
        <strain evidence="2 3">WP4_2_2</strain>
    </source>
</reference>
<sequence length="213" mass="20951">MTISVAAGSNGDSTSFYAHWTSKQNPDDTASSGDTLTASGDGSSGLDSHSSADPLAQAVADALNSLGTDSDSDDGAYNDFGDLTDNNATAADKLAALQQFLGSLFQAAAQQSGTASGSDVTYSGDLASAVSGLAQAAASSDSANGTSGASSASGANSDLAASYENLLDTLGVNPDDPLEDPAMDLQQFLATLASNLQAQGASSVSGLFIDVSA</sequence>
<dbReference type="AlphaFoldDB" id="A0A7W9U2M1"/>
<evidence type="ECO:0000313" key="2">
    <source>
        <dbReference type="EMBL" id="MBB6105902.1"/>
    </source>
</evidence>
<organism evidence="2 3">
    <name type="scientific">Paraburkholderia bannensis</name>
    <dbReference type="NCBI Taxonomy" id="765414"/>
    <lineage>
        <taxon>Bacteria</taxon>
        <taxon>Pseudomonadati</taxon>
        <taxon>Pseudomonadota</taxon>
        <taxon>Betaproteobacteria</taxon>
        <taxon>Burkholderiales</taxon>
        <taxon>Burkholderiaceae</taxon>
        <taxon>Paraburkholderia</taxon>
    </lineage>
</organism>
<gene>
    <name evidence="2" type="ORF">F4827_005772</name>
</gene>
<keyword evidence="3" id="KW-1185">Reference proteome</keyword>
<dbReference type="EMBL" id="JACHBW010000020">
    <property type="protein sequence ID" value="MBB6105902.1"/>
    <property type="molecule type" value="Genomic_DNA"/>
</dbReference>
<name>A0A7W9U2M1_9BURK</name>
<feature type="region of interest" description="Disordered" evidence="1">
    <location>
        <begin position="1"/>
        <end position="54"/>
    </location>
</feature>
<dbReference type="RefSeq" id="WP_183729693.1">
    <property type="nucleotide sequence ID" value="NZ_JACHBW010000020.1"/>
</dbReference>
<feature type="compositionally biased region" description="Polar residues" evidence="1">
    <location>
        <begin position="10"/>
        <end position="30"/>
    </location>
</feature>
<evidence type="ECO:0000313" key="3">
    <source>
        <dbReference type="Proteomes" id="UP000571554"/>
    </source>
</evidence>
<proteinExistence type="predicted"/>
<evidence type="ECO:0000256" key="1">
    <source>
        <dbReference type="SAM" id="MobiDB-lite"/>
    </source>
</evidence>